<keyword evidence="3" id="KW-1185">Reference proteome</keyword>
<proteinExistence type="predicted"/>
<protein>
    <submittedName>
        <fullName evidence="2">Uncharacterized protein</fullName>
    </submittedName>
</protein>
<evidence type="ECO:0000313" key="3">
    <source>
        <dbReference type="Proteomes" id="UP000696485"/>
    </source>
</evidence>
<feature type="non-terminal residue" evidence="2">
    <location>
        <position position="59"/>
    </location>
</feature>
<dbReference type="AlphaFoldDB" id="A0A9P5VFU1"/>
<feature type="non-terminal residue" evidence="2">
    <location>
        <position position="1"/>
    </location>
</feature>
<gene>
    <name evidence="2" type="ORF">BG006_004868</name>
</gene>
<name>A0A9P5VFU1_9FUNG</name>
<evidence type="ECO:0000313" key="2">
    <source>
        <dbReference type="EMBL" id="KAF9310296.1"/>
    </source>
</evidence>
<accession>A0A9P5VFU1</accession>
<dbReference type="Proteomes" id="UP000696485">
    <property type="component" value="Unassembled WGS sequence"/>
</dbReference>
<evidence type="ECO:0000256" key="1">
    <source>
        <dbReference type="SAM" id="MobiDB-lite"/>
    </source>
</evidence>
<reference evidence="2" key="1">
    <citation type="journal article" date="2020" name="Fungal Divers.">
        <title>Resolving the Mortierellaceae phylogeny through synthesis of multi-gene phylogenetics and phylogenomics.</title>
        <authorList>
            <person name="Vandepol N."/>
            <person name="Liber J."/>
            <person name="Desiro A."/>
            <person name="Na H."/>
            <person name="Kennedy M."/>
            <person name="Barry K."/>
            <person name="Grigoriev I.V."/>
            <person name="Miller A.N."/>
            <person name="O'Donnell K."/>
            <person name="Stajich J.E."/>
            <person name="Bonito G."/>
        </authorList>
    </citation>
    <scope>NUCLEOTIDE SEQUENCE</scope>
    <source>
        <strain evidence="2">NVP1</strain>
    </source>
</reference>
<feature type="region of interest" description="Disordered" evidence="1">
    <location>
        <begin position="26"/>
        <end position="59"/>
    </location>
</feature>
<organism evidence="2 3">
    <name type="scientific">Podila minutissima</name>
    <dbReference type="NCBI Taxonomy" id="64525"/>
    <lineage>
        <taxon>Eukaryota</taxon>
        <taxon>Fungi</taxon>
        <taxon>Fungi incertae sedis</taxon>
        <taxon>Mucoromycota</taxon>
        <taxon>Mortierellomycotina</taxon>
        <taxon>Mortierellomycetes</taxon>
        <taxon>Mortierellales</taxon>
        <taxon>Mortierellaceae</taxon>
        <taxon>Podila</taxon>
    </lineage>
</organism>
<comment type="caution">
    <text evidence="2">The sequence shown here is derived from an EMBL/GenBank/DDBJ whole genome shotgun (WGS) entry which is preliminary data.</text>
</comment>
<dbReference type="EMBL" id="JAAAUY010002703">
    <property type="protein sequence ID" value="KAF9310296.1"/>
    <property type="molecule type" value="Genomic_DNA"/>
</dbReference>
<sequence length="59" mass="6281">TLLCKSNAGARRCSSCWFQSSRSQCSGGRDQSFRRRVQGPTTRAGGVCGNHGEESSKGS</sequence>